<evidence type="ECO:0000313" key="2">
    <source>
        <dbReference type="Proteomes" id="UP000276215"/>
    </source>
</evidence>
<dbReference type="Proteomes" id="UP000276215">
    <property type="component" value="Unassembled WGS sequence"/>
</dbReference>
<dbReference type="OrthoDB" id="10370500at2759"/>
<dbReference type="EMBL" id="ML120358">
    <property type="protein sequence ID" value="RPB04403.1"/>
    <property type="molecule type" value="Genomic_DNA"/>
</dbReference>
<dbReference type="AlphaFoldDB" id="A0A3N4K276"/>
<protein>
    <submittedName>
        <fullName evidence="1">Uncharacterized protein</fullName>
    </submittedName>
</protein>
<accession>A0A3N4K276</accession>
<organism evidence="1 2">
    <name type="scientific">Choiromyces venosus 120613-1</name>
    <dbReference type="NCBI Taxonomy" id="1336337"/>
    <lineage>
        <taxon>Eukaryota</taxon>
        <taxon>Fungi</taxon>
        <taxon>Dikarya</taxon>
        <taxon>Ascomycota</taxon>
        <taxon>Pezizomycotina</taxon>
        <taxon>Pezizomycetes</taxon>
        <taxon>Pezizales</taxon>
        <taxon>Tuberaceae</taxon>
        <taxon>Choiromyces</taxon>
    </lineage>
</organism>
<evidence type="ECO:0000313" key="1">
    <source>
        <dbReference type="EMBL" id="RPB04403.1"/>
    </source>
</evidence>
<sequence length="77" mass="8551">MLGRKATKGKAQIRLQAKNKATQPGRKLAVRHPSSLSQAWDASQPALQRKRRMCIHLVHACSGDCTPLVWSWLGYGV</sequence>
<keyword evidence="2" id="KW-1185">Reference proteome</keyword>
<proteinExistence type="predicted"/>
<reference evidence="1 2" key="1">
    <citation type="journal article" date="2018" name="Nat. Ecol. Evol.">
        <title>Pezizomycetes genomes reveal the molecular basis of ectomycorrhizal truffle lifestyle.</title>
        <authorList>
            <person name="Murat C."/>
            <person name="Payen T."/>
            <person name="Noel B."/>
            <person name="Kuo A."/>
            <person name="Morin E."/>
            <person name="Chen J."/>
            <person name="Kohler A."/>
            <person name="Krizsan K."/>
            <person name="Balestrini R."/>
            <person name="Da Silva C."/>
            <person name="Montanini B."/>
            <person name="Hainaut M."/>
            <person name="Levati E."/>
            <person name="Barry K.W."/>
            <person name="Belfiori B."/>
            <person name="Cichocki N."/>
            <person name="Clum A."/>
            <person name="Dockter R.B."/>
            <person name="Fauchery L."/>
            <person name="Guy J."/>
            <person name="Iotti M."/>
            <person name="Le Tacon F."/>
            <person name="Lindquist E.A."/>
            <person name="Lipzen A."/>
            <person name="Malagnac F."/>
            <person name="Mello A."/>
            <person name="Molinier V."/>
            <person name="Miyauchi S."/>
            <person name="Poulain J."/>
            <person name="Riccioni C."/>
            <person name="Rubini A."/>
            <person name="Sitrit Y."/>
            <person name="Splivallo R."/>
            <person name="Traeger S."/>
            <person name="Wang M."/>
            <person name="Zifcakova L."/>
            <person name="Wipf D."/>
            <person name="Zambonelli A."/>
            <person name="Paolocci F."/>
            <person name="Nowrousian M."/>
            <person name="Ottonello S."/>
            <person name="Baldrian P."/>
            <person name="Spatafora J.W."/>
            <person name="Henrissat B."/>
            <person name="Nagy L.G."/>
            <person name="Aury J.M."/>
            <person name="Wincker P."/>
            <person name="Grigoriev I.V."/>
            <person name="Bonfante P."/>
            <person name="Martin F.M."/>
        </authorList>
    </citation>
    <scope>NUCLEOTIDE SEQUENCE [LARGE SCALE GENOMIC DNA]</scope>
    <source>
        <strain evidence="1 2">120613-1</strain>
    </source>
</reference>
<gene>
    <name evidence="1" type="ORF">L873DRAFT_1350105</name>
</gene>
<name>A0A3N4K276_9PEZI</name>